<evidence type="ECO:0000313" key="2">
    <source>
        <dbReference type="EMBL" id="RNA62829.1"/>
    </source>
</evidence>
<dbReference type="Proteomes" id="UP000278775">
    <property type="component" value="Unassembled WGS sequence"/>
</dbReference>
<sequence>MDILMNEYNSNFNDLKRLIILMELVPDFSKSQFEILTEKILKLLESGAYSEKIKKIIENELIVNYGLYSDEFDAPAITNNIMKWWMDNNQKPLA</sequence>
<dbReference type="RefSeq" id="WP_122547782.1">
    <property type="nucleotide sequence ID" value="NZ_QWIU01000002.1"/>
</dbReference>
<protein>
    <submittedName>
        <fullName evidence="2">Uncharacterized protein</fullName>
    </submittedName>
</protein>
<reference evidence="3 4" key="1">
    <citation type="submission" date="2018-08" db="EMBL/GenBank/DDBJ databases">
        <title>Chryseobacterium nematophagum: a novel matrix digesting pathogen of nematodes.</title>
        <authorList>
            <person name="Page A."/>
            <person name="Roberts M."/>
            <person name="Felix M.-A."/>
            <person name="Weir W."/>
        </authorList>
    </citation>
    <scope>NUCLEOTIDE SEQUENCE [LARGE SCALE GENOMIC DNA]</scope>
    <source>
        <strain evidence="2 4">JUb129</strain>
        <strain evidence="1 3">JUb275</strain>
    </source>
</reference>
<name>A0A3M7TJJ7_9FLAO</name>
<accession>A0A3M7TJJ7</accession>
<keyword evidence="3" id="KW-1185">Reference proteome</keyword>
<proteinExistence type="predicted"/>
<evidence type="ECO:0000313" key="4">
    <source>
        <dbReference type="Proteomes" id="UP000278775"/>
    </source>
</evidence>
<gene>
    <name evidence="2" type="ORF">D1631_13255</name>
    <name evidence="1" type="ORF">D1632_13625</name>
</gene>
<dbReference type="EMBL" id="QWIU01000002">
    <property type="protein sequence ID" value="RNA62829.1"/>
    <property type="molecule type" value="Genomic_DNA"/>
</dbReference>
<evidence type="ECO:0000313" key="3">
    <source>
        <dbReference type="Proteomes" id="UP000267524"/>
    </source>
</evidence>
<evidence type="ECO:0000313" key="1">
    <source>
        <dbReference type="EMBL" id="RMZ58633.1"/>
    </source>
</evidence>
<comment type="caution">
    <text evidence="2">The sequence shown here is derived from an EMBL/GenBank/DDBJ whole genome shotgun (WGS) entry which is preliminary data.</text>
</comment>
<dbReference type="Proteomes" id="UP000267524">
    <property type="component" value="Unassembled WGS sequence"/>
</dbReference>
<dbReference type="AlphaFoldDB" id="A0A3M7TJJ7"/>
<dbReference type="EMBL" id="QWIV01000014">
    <property type="protein sequence ID" value="RMZ58633.1"/>
    <property type="molecule type" value="Genomic_DNA"/>
</dbReference>
<organism evidence="2 4">
    <name type="scientific">Chryseobacterium nematophagum</name>
    <dbReference type="NCBI Taxonomy" id="2305228"/>
    <lineage>
        <taxon>Bacteria</taxon>
        <taxon>Pseudomonadati</taxon>
        <taxon>Bacteroidota</taxon>
        <taxon>Flavobacteriia</taxon>
        <taxon>Flavobacteriales</taxon>
        <taxon>Weeksellaceae</taxon>
        <taxon>Chryseobacterium group</taxon>
        <taxon>Chryseobacterium</taxon>
    </lineage>
</organism>